<protein>
    <recommendedName>
        <fullName evidence="3">Protein kinase domain-containing protein</fullName>
    </recommendedName>
</protein>
<keyword evidence="2" id="KW-0472">Membrane</keyword>
<dbReference type="GO" id="GO:0004672">
    <property type="term" value="F:protein kinase activity"/>
    <property type="evidence" value="ECO:0007669"/>
    <property type="project" value="InterPro"/>
</dbReference>
<feature type="transmembrane region" description="Helical" evidence="2">
    <location>
        <begin position="1072"/>
        <end position="1095"/>
    </location>
</feature>
<gene>
    <name evidence="4" type="ORF">MKZ38_008754</name>
</gene>
<dbReference type="Proteomes" id="UP001201980">
    <property type="component" value="Unassembled WGS sequence"/>
</dbReference>
<feature type="transmembrane region" description="Helical" evidence="2">
    <location>
        <begin position="1185"/>
        <end position="1207"/>
    </location>
</feature>
<dbReference type="GO" id="GO:0005737">
    <property type="term" value="C:cytoplasm"/>
    <property type="evidence" value="ECO:0007669"/>
    <property type="project" value="TreeGrafter"/>
</dbReference>
<dbReference type="Gene3D" id="1.25.40.20">
    <property type="entry name" value="Ankyrin repeat-containing domain"/>
    <property type="match status" value="1"/>
</dbReference>
<dbReference type="PROSITE" id="PS50011">
    <property type="entry name" value="PROTEIN_KINASE_DOM"/>
    <property type="match status" value="1"/>
</dbReference>
<keyword evidence="2" id="KW-1133">Transmembrane helix</keyword>
<dbReference type="InterPro" id="IPR000719">
    <property type="entry name" value="Prot_kinase_dom"/>
</dbReference>
<evidence type="ECO:0000256" key="2">
    <source>
        <dbReference type="SAM" id="Phobius"/>
    </source>
</evidence>
<dbReference type="PANTHER" id="PTHR23257:SF706">
    <property type="entry name" value="PROTO-ONCOGENE SERINE_THREONINE-PROTEIN KINASE MOS"/>
    <property type="match status" value="1"/>
</dbReference>
<evidence type="ECO:0000259" key="3">
    <source>
        <dbReference type="PROSITE" id="PS50011"/>
    </source>
</evidence>
<accession>A0AAD5RGG4</accession>
<feature type="domain" description="Protein kinase" evidence="3">
    <location>
        <begin position="89"/>
        <end position="383"/>
    </location>
</feature>
<feature type="region of interest" description="Disordered" evidence="1">
    <location>
        <begin position="1"/>
        <end position="35"/>
    </location>
</feature>
<organism evidence="4 5">
    <name type="scientific">Zalerion maritima</name>
    <dbReference type="NCBI Taxonomy" id="339359"/>
    <lineage>
        <taxon>Eukaryota</taxon>
        <taxon>Fungi</taxon>
        <taxon>Dikarya</taxon>
        <taxon>Ascomycota</taxon>
        <taxon>Pezizomycotina</taxon>
        <taxon>Sordariomycetes</taxon>
        <taxon>Lulworthiomycetidae</taxon>
        <taxon>Lulworthiales</taxon>
        <taxon>Lulworthiaceae</taxon>
        <taxon>Zalerion</taxon>
    </lineage>
</organism>
<feature type="compositionally biased region" description="Basic and acidic residues" evidence="1">
    <location>
        <begin position="17"/>
        <end position="28"/>
    </location>
</feature>
<dbReference type="AlphaFoldDB" id="A0AAD5RGG4"/>
<proteinExistence type="predicted"/>
<evidence type="ECO:0000313" key="4">
    <source>
        <dbReference type="EMBL" id="KAJ2893349.1"/>
    </source>
</evidence>
<reference evidence="4" key="1">
    <citation type="submission" date="2022-07" db="EMBL/GenBank/DDBJ databases">
        <title>Draft genome sequence of Zalerion maritima ATCC 34329, a (micro)plastics degrading marine fungus.</title>
        <authorList>
            <person name="Paco A."/>
            <person name="Goncalves M.F.M."/>
            <person name="Rocha-Santos T.A.P."/>
            <person name="Alves A."/>
        </authorList>
    </citation>
    <scope>NUCLEOTIDE SEQUENCE</scope>
    <source>
        <strain evidence="4">ATCC 34329</strain>
    </source>
</reference>
<dbReference type="SUPFAM" id="SSF48403">
    <property type="entry name" value="Ankyrin repeat"/>
    <property type="match status" value="1"/>
</dbReference>
<dbReference type="Gene3D" id="1.10.510.10">
    <property type="entry name" value="Transferase(Phosphotransferase) domain 1"/>
    <property type="match status" value="1"/>
</dbReference>
<keyword evidence="2" id="KW-0812">Transmembrane</keyword>
<dbReference type="InterPro" id="IPR036770">
    <property type="entry name" value="Ankyrin_rpt-contain_sf"/>
</dbReference>
<keyword evidence="5" id="KW-1185">Reference proteome</keyword>
<dbReference type="Pfam" id="PF00069">
    <property type="entry name" value="Pkinase"/>
    <property type="match status" value="1"/>
</dbReference>
<evidence type="ECO:0000313" key="5">
    <source>
        <dbReference type="Proteomes" id="UP001201980"/>
    </source>
</evidence>
<dbReference type="GO" id="GO:0005524">
    <property type="term" value="F:ATP binding"/>
    <property type="evidence" value="ECO:0007669"/>
    <property type="project" value="InterPro"/>
</dbReference>
<name>A0AAD5RGG4_9PEZI</name>
<dbReference type="PANTHER" id="PTHR23257">
    <property type="entry name" value="SERINE-THREONINE PROTEIN KINASE"/>
    <property type="match status" value="1"/>
</dbReference>
<sequence length="1230" mass="138411">MLPSLRWIRGRNPLPPDPEHRQLLDHDNNSTSDLSLDRIDHETAPSNNAGLVSNTPENHVLPSLETLQYTATIVNLRLPLVDTVPGLDEPQTSKIGEGGEAIALSFEPFDLRRPNQSSKLVAWKVRSKSTTCKEVLNETITLGLAKDHRNIVQILGIAFSSPDLKPVILMEYSATGNLETLVNTRPDYLDSLPLRLSFARDIGRGILSLHNIGVVWGDPKPKNVLVFPYDGPMSRFILKLADFGDSRTPASFWCTREFPRGEADDGWVSPYSMFWHCRDDNSTDAFVNQQYHQSQCFHFDTFVFGRMVLWILVEQELRCNLPITADNLRSKGAGMEWKEKIDTQDFASASWSLLQESLYRRQQEHRRNRGVSKSDEDRLKEFFRLTLSWDPCSCISKPLCLVERCLPPSTEKSPTPTSRVLEDISSSLELPDIISYLRQRLATRQLEAALVGCFRDAQRQLTSELIEPLLPAGLHKLVDHQSQPPSLNTMDAPLHVNQTEDIHDLARNLHAARLTHIAKTSSTATDYSSLDGNGLAPIAYAIMGDDPGLEAARHRTHGLKCHSEQLSTIHFFLDQVSASTSCSMDSDTIHIWAARHATHEVLCHIFGHETTKVTPEVLRCASVAQDGSRWTTLRAAMIREGEFDIFQYILDETASALQWQDEGHSAAVFEKQYNYLHLCAFLSAGWSVKVAKALLEKDSSLSTRLARDDEEGLELTPFALAACHGNMELANFLLSCNPEVAYVSVIPPAILPPPSVSGWHEASIIPSEAQFTSRFSRMAGKLPRIGKFCSNVGELAALIPGQFTRNQLAKELHDNSSCRSWVTVSGCRQRRITYKFLLEFGLEAGFRGPFMYKWLVYRSPLDHVLLTGKRHTAKRLIQLLVSRGLRRIVERALGEALRQILFHQRNLDKDLSGLISDNQNAVDQALRHSVTDMVLQLAVDERGASQLLDFVARDIYLDDNTRPDSFFEDGRFVFGMPPDRITSLLHMAVFGGLYGLVSKLSPGNTPQKPDGGGRTPRRLAEDELASEKRKLKNDSGNASMARQQALEHIISHFDSTQPEWWRPSWRPSASPFITNTTMWATVVMLIQISSLYIMWSFDNDLCNLLVVLIYKVAWFFLSVIGLVVFVAKMLTGFGHAFFASVYYRDSRRMVGMLLLCWPLALATLMVLFQLLTYLLPLTACRHAGWVWQIISFVVALLLLTLSTIFVLKIPRLVKAFLLSARRAELSHFLS</sequence>
<dbReference type="GO" id="GO:0007165">
    <property type="term" value="P:signal transduction"/>
    <property type="evidence" value="ECO:0007669"/>
    <property type="project" value="TreeGrafter"/>
</dbReference>
<dbReference type="SMART" id="SM00220">
    <property type="entry name" value="S_TKc"/>
    <property type="match status" value="1"/>
</dbReference>
<dbReference type="InterPro" id="IPR050167">
    <property type="entry name" value="Ser_Thr_protein_kinase"/>
</dbReference>
<dbReference type="InterPro" id="IPR011009">
    <property type="entry name" value="Kinase-like_dom_sf"/>
</dbReference>
<evidence type="ECO:0000256" key="1">
    <source>
        <dbReference type="SAM" id="MobiDB-lite"/>
    </source>
</evidence>
<feature type="transmembrane region" description="Helical" evidence="2">
    <location>
        <begin position="1150"/>
        <end position="1173"/>
    </location>
</feature>
<comment type="caution">
    <text evidence="4">The sequence shown here is derived from an EMBL/GenBank/DDBJ whole genome shotgun (WGS) entry which is preliminary data.</text>
</comment>
<feature type="region of interest" description="Disordered" evidence="1">
    <location>
        <begin position="1001"/>
        <end position="1036"/>
    </location>
</feature>
<feature type="transmembrane region" description="Helical" evidence="2">
    <location>
        <begin position="1115"/>
        <end position="1138"/>
    </location>
</feature>
<dbReference type="EMBL" id="JAKWBI020000617">
    <property type="protein sequence ID" value="KAJ2893349.1"/>
    <property type="molecule type" value="Genomic_DNA"/>
</dbReference>
<feature type="compositionally biased region" description="Basic and acidic residues" evidence="1">
    <location>
        <begin position="1018"/>
        <end position="1028"/>
    </location>
</feature>
<dbReference type="SUPFAM" id="SSF56112">
    <property type="entry name" value="Protein kinase-like (PK-like)"/>
    <property type="match status" value="1"/>
</dbReference>